<feature type="region of interest" description="Disordered" evidence="6">
    <location>
        <begin position="961"/>
        <end position="1089"/>
    </location>
</feature>
<feature type="compositionally biased region" description="Basic and acidic residues" evidence="6">
    <location>
        <begin position="1226"/>
        <end position="1247"/>
    </location>
</feature>
<evidence type="ECO:0000256" key="6">
    <source>
        <dbReference type="SAM" id="MobiDB-lite"/>
    </source>
</evidence>
<feature type="region of interest" description="Disordered" evidence="6">
    <location>
        <begin position="791"/>
        <end position="883"/>
    </location>
</feature>
<dbReference type="PANTHER" id="PTHR22880">
    <property type="entry name" value="FALZ-RELATED BROMODOMAIN-CONTAINING PROTEINS"/>
    <property type="match status" value="1"/>
</dbReference>
<dbReference type="Pfam" id="PF17105">
    <property type="entry name" value="BRD4_CDT"/>
    <property type="match status" value="1"/>
</dbReference>
<dbReference type="PANTHER" id="PTHR22880:SF245">
    <property type="entry name" value="BROMODOMAIN-CONTAINING PROTEIN 4"/>
    <property type="match status" value="1"/>
</dbReference>
<dbReference type="InterPro" id="IPR043509">
    <property type="entry name" value="Bromo_Brdt_II"/>
</dbReference>
<feature type="compositionally biased region" description="Pro residues" evidence="6">
    <location>
        <begin position="871"/>
        <end position="883"/>
    </location>
</feature>
<feature type="compositionally biased region" description="Low complexity" evidence="6">
    <location>
        <begin position="997"/>
        <end position="1007"/>
    </location>
</feature>
<feature type="domain" description="NET" evidence="8">
    <location>
        <begin position="715"/>
        <end position="797"/>
    </location>
</feature>
<dbReference type="Gene3D" id="1.20.1270.220">
    <property type="match status" value="1"/>
</dbReference>
<feature type="compositionally biased region" description="Pro residues" evidence="6">
    <location>
        <begin position="1376"/>
        <end position="1397"/>
    </location>
</feature>
<evidence type="ECO:0000259" key="8">
    <source>
        <dbReference type="PROSITE" id="PS51525"/>
    </source>
</evidence>
<dbReference type="Pfam" id="PF17035">
    <property type="entry name" value="BET"/>
    <property type="match status" value="1"/>
</dbReference>
<feature type="compositionally biased region" description="Low complexity" evidence="6">
    <location>
        <begin position="578"/>
        <end position="589"/>
    </location>
</feature>
<feature type="compositionally biased region" description="Low complexity" evidence="6">
    <location>
        <begin position="203"/>
        <end position="222"/>
    </location>
</feature>
<dbReference type="Proteomes" id="UP000265200">
    <property type="component" value="Chromosome 1"/>
</dbReference>
<feature type="domain" description="Bromo" evidence="7">
    <location>
        <begin position="54"/>
        <end position="126"/>
    </location>
</feature>
<evidence type="ECO:0000313" key="9">
    <source>
        <dbReference type="Ensembl" id="ENSORLP00015007557.1"/>
    </source>
</evidence>
<reference evidence="9" key="3">
    <citation type="submission" date="2025-08" db="UniProtKB">
        <authorList>
            <consortium name="Ensembl"/>
        </authorList>
    </citation>
    <scope>IDENTIFICATION</scope>
    <source>
        <strain evidence="9">HSOK</strain>
    </source>
</reference>
<sequence>MGDGLQAGSSQNPPSAPPPIPFNPPPPETWNLTRPKRQTNQLQYLHKVVLKTLWKHHFAWPFQAPVDAVKLGLPDYYKIIKTPMDMGTIKKRLENNYYWNAQECIQDFNTMFTNCYIYNKPGDDIVLMAEALEKLFLQKITEMPQEETEISVLTKGRRGVRRELGLSTKSDSGHESSSPSTTPNTRGFSSPSTTPQNRGAPAPLQSQPMLQPMSQSLSQTLSQPMLQSLSQPMLQPMSQPMLQTLSHPLSQPLSQPLPQPLSQPLFQPLSQSLSQPLSQHMSQPMLQPILQPMLQPMPQPMQQLPQPPRVPPTPPNHAPHLVPSFPLSTPDVLGQGLATVAPPTVTHPGLHPAPMMPSTPALIKQRKSQKRKADTTTPTANDQLSESPPVSDATRPRREAVRPLKQPKRDTLQPDSQHHLGGGLETGGTVTSKRQEQLRFCARLLKEMLSKKHVAYAWPFYKPVDAKALGLHDYHDIIKHPMDLSTIKKKLDNRQYRDAQEFAADVRLMFSNCYKYNPPDHDVVSMARKLQDVFEMRFAKMPDDPEESTPVPAPSLPLHPAPSIRQAPPPVVSEDDSSSSSDSESSGGDSEQDRQQRLAELQEQLKAVHEQLAALSQPQASKPKKKERDKKEKKKEKHKKKAGVEEPVETQLTMLQNLKKNKSNKEAVVVKKERKKPGKKEGIKNSRPAVPPPSGPVPLVPSASLEAEDNLDAFVGVPADRCKPMSYEEKRQLSLDINKLPGDKLGRVVHIIQTREPSLKNSNPDEIEIDFETLKPSTLRELEKYVSTCLKKKKKASVEKSLEMTKMKTGSSSSGSSDSSDSEDSDNGLVPKPQKTQLTNKDTKGPLQQALSSGIVPGASAPQPQPQLFQPKPPFAPPLPVPVSVPNLDSSQLMTPGFDPLPHFMNSHLTQSNTEASSAVSTASAPAAPDLLSATRPSQMASETHPFLNQHPIIASPAVHNALPQQPSRPSNRAAPLARKPPQPPPPSLPSIPPSSSPQLQPSLPLNLPQPVPRPRLPSPPSHGILGTLSAQPPQALLEDDEEPTPTNPETPPLSQVHTLLQSLQARPAPLPLPVPQPLPQPQHSPMQVAPPLVSALNTVMSSSAPALPQRHSSGFMPQSFQHAHTQSQQQKGALLQQKVQQLQQHQQQPSPQNKPELFSTGCLHDSPPPMMMHSPQMPQFNTIRQQSPPQSKKHEQRSNLVGVKEEKPSLSPVLPPSPFSPAVRQDAHKPESKPRSETKSSEDSRPIPRLPVSPAMPCSQDSKIKQEPKTPIAPKKTQDVKLKNMGSWASLAQSQSTPASQVRSSSGSFEHFKRAAREKERERQLKAQAEQARREQEKLRSRDDDDTVEQSRRVQGETRRSQEQQSPLAPTPQASTPPTPSPQAPPAPQQAPPPPTSAAQNALDQQREMARRREQERRRREAMADTIDINFQSDLMAIFEENLF</sequence>
<evidence type="ECO:0000256" key="5">
    <source>
        <dbReference type="PROSITE-ProRule" id="PRU00035"/>
    </source>
</evidence>
<feature type="compositionally biased region" description="Polar residues" evidence="6">
    <location>
        <begin position="1181"/>
        <end position="1191"/>
    </location>
</feature>
<protein>
    <submittedName>
        <fullName evidence="9">Bromodomain-containing protein 4</fullName>
    </submittedName>
</protein>
<feature type="compositionally biased region" description="Basic and acidic residues" evidence="6">
    <location>
        <begin position="1406"/>
        <end position="1424"/>
    </location>
</feature>
<feature type="compositionally biased region" description="Polar residues" evidence="6">
    <location>
        <begin position="1291"/>
        <end position="1309"/>
    </location>
</feature>
<dbReference type="PROSITE" id="PS51525">
    <property type="entry name" value="NET"/>
    <property type="match status" value="1"/>
</dbReference>
<dbReference type="CDD" id="cd05497">
    <property type="entry name" value="Bromo_Brdt_I_like"/>
    <property type="match status" value="1"/>
</dbReference>
<reference evidence="9 10" key="2">
    <citation type="submission" date="2017-04" db="EMBL/GenBank/DDBJ databases">
        <title>CpG methylation of centromeres and impact of large insertions on vertebrate speciation.</title>
        <authorList>
            <person name="Ichikawa K."/>
            <person name="Yoshimura J."/>
            <person name="Morishita S."/>
        </authorList>
    </citation>
    <scope>NUCLEOTIDE SEQUENCE</scope>
    <source>
        <strain evidence="9 10">HSOK</strain>
    </source>
</reference>
<evidence type="ECO:0000259" key="7">
    <source>
        <dbReference type="PROSITE" id="PS50014"/>
    </source>
</evidence>
<feature type="compositionally biased region" description="Polar residues" evidence="6">
    <location>
        <begin position="375"/>
        <end position="388"/>
    </location>
</feature>
<feature type="region of interest" description="Disordered" evidence="6">
    <location>
        <begin position="904"/>
        <end position="943"/>
    </location>
</feature>
<evidence type="ECO:0000256" key="4">
    <source>
        <dbReference type="ARBA" id="ARBA00044509"/>
    </source>
</evidence>
<feature type="compositionally biased region" description="Pro residues" evidence="6">
    <location>
        <begin position="689"/>
        <end position="699"/>
    </location>
</feature>
<keyword evidence="2" id="KW-0156">Chromatin regulator</keyword>
<feature type="region of interest" description="Disordered" evidence="6">
    <location>
        <begin position="1104"/>
        <end position="1425"/>
    </location>
</feature>
<keyword evidence="1" id="KW-0677">Repeat</keyword>
<evidence type="ECO:0000256" key="1">
    <source>
        <dbReference type="ARBA" id="ARBA00022737"/>
    </source>
</evidence>
<feature type="region of interest" description="Disordered" evidence="6">
    <location>
        <begin position="161"/>
        <end position="222"/>
    </location>
</feature>
<dbReference type="FunFam" id="1.20.920.10:FF:000003">
    <property type="entry name" value="Bromodomain-containing protein 2"/>
    <property type="match status" value="1"/>
</dbReference>
<feature type="compositionally biased region" description="Pro residues" evidence="6">
    <location>
        <begin position="979"/>
        <end position="996"/>
    </location>
</feature>
<evidence type="ECO:0000256" key="3">
    <source>
        <dbReference type="ARBA" id="ARBA00023117"/>
    </source>
</evidence>
<feature type="compositionally biased region" description="Low complexity" evidence="6">
    <location>
        <begin position="859"/>
        <end position="870"/>
    </location>
</feature>
<feature type="region of interest" description="Disordered" evidence="6">
    <location>
        <begin position="613"/>
        <end position="702"/>
    </location>
</feature>
<feature type="compositionally biased region" description="Basic and acidic residues" evidence="6">
    <location>
        <begin position="1311"/>
        <end position="1363"/>
    </location>
</feature>
<dbReference type="InterPro" id="IPR018359">
    <property type="entry name" value="Bromodomain_CS"/>
</dbReference>
<feature type="region of interest" description="Disordered" evidence="6">
    <location>
        <begin position="300"/>
        <end position="319"/>
    </location>
</feature>
<keyword evidence="3 5" id="KW-0103">Bromodomain</keyword>
<feature type="compositionally biased region" description="Pro residues" evidence="6">
    <location>
        <begin position="1069"/>
        <end position="1083"/>
    </location>
</feature>
<feature type="compositionally biased region" description="Basic residues" evidence="6">
    <location>
        <begin position="622"/>
        <end position="641"/>
    </location>
</feature>
<evidence type="ECO:0000313" key="10">
    <source>
        <dbReference type="Proteomes" id="UP000265200"/>
    </source>
</evidence>
<feature type="compositionally biased region" description="Polar residues" evidence="6">
    <location>
        <begin position="167"/>
        <end position="197"/>
    </location>
</feature>
<dbReference type="CDD" id="cd05498">
    <property type="entry name" value="Bromo_Brdt_II_like"/>
    <property type="match status" value="1"/>
</dbReference>
<dbReference type="InterPro" id="IPR038336">
    <property type="entry name" value="NET_sf"/>
</dbReference>
<dbReference type="InterPro" id="IPR036427">
    <property type="entry name" value="Bromodomain-like_sf"/>
</dbReference>
<dbReference type="InterPro" id="IPR050935">
    <property type="entry name" value="Bromo_chromatin_reader"/>
</dbReference>
<feature type="region of interest" description="Disordered" evidence="6">
    <location>
        <begin position="1"/>
        <end position="28"/>
    </location>
</feature>
<feature type="compositionally biased region" description="Basic and acidic residues" evidence="6">
    <location>
        <begin position="796"/>
        <end position="806"/>
    </location>
</feature>
<dbReference type="Gene3D" id="1.20.920.10">
    <property type="entry name" value="Bromodomain-like"/>
    <property type="match status" value="2"/>
</dbReference>
<dbReference type="PROSITE" id="PS00633">
    <property type="entry name" value="BROMODOMAIN_1"/>
    <property type="match status" value="2"/>
</dbReference>
<dbReference type="PRINTS" id="PR00503">
    <property type="entry name" value="BROMODOMAIN"/>
</dbReference>
<dbReference type="FunFam" id="1.20.1270.220:FF:000001">
    <property type="entry name" value="bromodomain-containing protein 2 isoform X1"/>
    <property type="match status" value="1"/>
</dbReference>
<dbReference type="GO" id="GO:0006325">
    <property type="term" value="P:chromatin organization"/>
    <property type="evidence" value="ECO:0007669"/>
    <property type="project" value="UniProtKB-KW"/>
</dbReference>
<dbReference type="InterPro" id="IPR027353">
    <property type="entry name" value="NET_dom"/>
</dbReference>
<feature type="region of interest" description="Disordered" evidence="6">
    <location>
        <begin position="542"/>
        <end position="596"/>
    </location>
</feature>
<dbReference type="Ensembl" id="ENSORLT00015002320.1">
    <property type="protein sequence ID" value="ENSORLP00015007557.1"/>
    <property type="gene ID" value="ENSORLG00015008377.1"/>
</dbReference>
<proteinExistence type="inferred from homology"/>
<feature type="region of interest" description="Disordered" evidence="6">
    <location>
        <begin position="247"/>
        <end position="266"/>
    </location>
</feature>
<feature type="region of interest" description="Disordered" evidence="6">
    <location>
        <begin position="340"/>
        <end position="432"/>
    </location>
</feature>
<feature type="compositionally biased region" description="Basic and acidic residues" evidence="6">
    <location>
        <begin position="394"/>
        <end position="418"/>
    </location>
</feature>
<dbReference type="SUPFAM" id="SSF47370">
    <property type="entry name" value="Bromodomain"/>
    <property type="match status" value="2"/>
</dbReference>
<dbReference type="PROSITE" id="PS50014">
    <property type="entry name" value="BROMODOMAIN_2"/>
    <property type="match status" value="2"/>
</dbReference>
<feature type="compositionally biased region" description="Pro residues" evidence="6">
    <location>
        <begin position="14"/>
        <end position="28"/>
    </location>
</feature>
<evidence type="ECO:0000256" key="2">
    <source>
        <dbReference type="ARBA" id="ARBA00022853"/>
    </source>
</evidence>
<name>A0A3P9HIE8_ORYLA</name>
<reference evidence="9" key="4">
    <citation type="submission" date="2025-09" db="UniProtKB">
        <authorList>
            <consortium name="Ensembl"/>
        </authorList>
    </citation>
    <scope>IDENTIFICATION</scope>
    <source>
        <strain evidence="9">HSOK</strain>
    </source>
</reference>
<dbReference type="InterPro" id="IPR043508">
    <property type="entry name" value="Bromo_Brdt_I"/>
</dbReference>
<organism evidence="9 10">
    <name type="scientific">Oryzias latipes</name>
    <name type="common">Japanese rice fish</name>
    <name type="synonym">Japanese killifish</name>
    <dbReference type="NCBI Taxonomy" id="8090"/>
    <lineage>
        <taxon>Eukaryota</taxon>
        <taxon>Metazoa</taxon>
        <taxon>Chordata</taxon>
        <taxon>Craniata</taxon>
        <taxon>Vertebrata</taxon>
        <taxon>Euteleostomi</taxon>
        <taxon>Actinopterygii</taxon>
        <taxon>Neopterygii</taxon>
        <taxon>Teleostei</taxon>
        <taxon>Neoteleostei</taxon>
        <taxon>Acanthomorphata</taxon>
        <taxon>Ovalentaria</taxon>
        <taxon>Atherinomorphae</taxon>
        <taxon>Beloniformes</taxon>
        <taxon>Adrianichthyidae</taxon>
        <taxon>Oryziinae</taxon>
        <taxon>Oryzias</taxon>
    </lineage>
</organism>
<dbReference type="InterPro" id="IPR001487">
    <property type="entry name" value="Bromodomain"/>
</dbReference>
<dbReference type="InterPro" id="IPR031354">
    <property type="entry name" value="BRD4_CDT"/>
</dbReference>
<feature type="compositionally biased region" description="Low complexity" evidence="6">
    <location>
        <begin position="1127"/>
        <end position="1156"/>
    </location>
</feature>
<feature type="compositionally biased region" description="Pro residues" evidence="6">
    <location>
        <begin position="551"/>
        <end position="560"/>
    </location>
</feature>
<feature type="compositionally biased region" description="Low complexity" evidence="6">
    <location>
        <begin position="810"/>
        <end position="819"/>
    </location>
</feature>
<dbReference type="Pfam" id="PF00439">
    <property type="entry name" value="Bromodomain"/>
    <property type="match status" value="2"/>
</dbReference>
<feature type="domain" description="Bromo" evidence="7">
    <location>
        <begin position="452"/>
        <end position="524"/>
    </location>
</feature>
<reference key="1">
    <citation type="journal article" date="2007" name="Nature">
        <title>The medaka draft genome and insights into vertebrate genome evolution.</title>
        <authorList>
            <person name="Kasahara M."/>
            <person name="Naruse K."/>
            <person name="Sasaki S."/>
            <person name="Nakatani Y."/>
            <person name="Qu W."/>
            <person name="Ahsan B."/>
            <person name="Yamada T."/>
            <person name="Nagayasu Y."/>
            <person name="Doi K."/>
            <person name="Kasai Y."/>
            <person name="Jindo T."/>
            <person name="Kobayashi D."/>
            <person name="Shimada A."/>
            <person name="Toyoda A."/>
            <person name="Kuroki Y."/>
            <person name="Fujiyama A."/>
            <person name="Sasaki T."/>
            <person name="Shimizu A."/>
            <person name="Asakawa S."/>
            <person name="Shimizu N."/>
            <person name="Hashimoto S."/>
            <person name="Yang J."/>
            <person name="Lee Y."/>
            <person name="Matsushima K."/>
            <person name="Sugano S."/>
            <person name="Sakaizumi M."/>
            <person name="Narita T."/>
            <person name="Ohishi K."/>
            <person name="Haga S."/>
            <person name="Ohta F."/>
            <person name="Nomoto H."/>
            <person name="Nogata K."/>
            <person name="Morishita T."/>
            <person name="Endo T."/>
            <person name="Shin-I T."/>
            <person name="Takeda H."/>
            <person name="Morishita S."/>
            <person name="Kohara Y."/>
        </authorList>
    </citation>
    <scope>NUCLEOTIDE SEQUENCE [LARGE SCALE GENOMIC DNA]</scope>
    <source>
        <strain>Hd-rR</strain>
    </source>
</reference>
<feature type="compositionally biased region" description="Pro residues" evidence="6">
    <location>
        <begin position="300"/>
        <end position="317"/>
    </location>
</feature>
<dbReference type="FunFam" id="1.20.920.10:FF:000002">
    <property type="entry name" value="Bromodomain-containing protein 4"/>
    <property type="match status" value="1"/>
</dbReference>
<feature type="compositionally biased region" description="Basic and acidic residues" evidence="6">
    <location>
        <begin position="1193"/>
        <end position="1209"/>
    </location>
</feature>
<feature type="compositionally biased region" description="Polar residues" evidence="6">
    <location>
        <begin position="1104"/>
        <end position="1126"/>
    </location>
</feature>
<accession>A0A3P9HIE8</accession>
<feature type="compositionally biased region" description="Pro residues" evidence="6">
    <location>
        <begin position="1008"/>
        <end position="1021"/>
    </location>
</feature>
<feature type="compositionally biased region" description="Low complexity" evidence="6">
    <location>
        <begin position="916"/>
        <end position="935"/>
    </location>
</feature>
<comment type="similarity">
    <text evidence="4">Belongs to the BET family.</text>
</comment>
<dbReference type="SMART" id="SM00297">
    <property type="entry name" value="BROMO"/>
    <property type="match status" value="2"/>
</dbReference>